<dbReference type="SUPFAM" id="SSF140591">
    <property type="entry name" value="Type III secretion system domain"/>
    <property type="match status" value="2"/>
</dbReference>
<dbReference type="GO" id="GO:0019867">
    <property type="term" value="C:outer membrane"/>
    <property type="evidence" value="ECO:0007669"/>
    <property type="project" value="InterPro"/>
</dbReference>
<dbReference type="GO" id="GO:0030254">
    <property type="term" value="P:protein secretion by the type III secretion system"/>
    <property type="evidence" value="ECO:0007669"/>
    <property type="project" value="InterPro"/>
</dbReference>
<dbReference type="GO" id="GO:0009986">
    <property type="term" value="C:cell surface"/>
    <property type="evidence" value="ECO:0007669"/>
    <property type="project" value="InterPro"/>
</dbReference>
<name>A0A8A4TNW3_SULCO</name>
<gene>
    <name evidence="4" type="primary">sctW</name>
    <name evidence="4" type="ORF">J3U87_01495</name>
</gene>
<accession>A0A8A4TNW3</accession>
<dbReference type="InterPro" id="IPR013351">
    <property type="entry name" value="T3SS_TyeA-rel"/>
</dbReference>
<sequence length="377" mass="43189">MVERLDFHQQMHNLAHHDVIAQQGQAMGQMRGQRVAQVKDAASMVADAAEEMTFSASEKVEKKLKSRKVTVRGVRANALEKAEFYLKQLKQMDKPEQLDKFMSHLKKMGDMNPEQLRQEVGKFFKDVSQQYGAMQYAKEMLSAEGGHEELVASLQEAMEQAMEEDGPAIRAGFNVSEDAAEFSSQGLRDTQQLRDFYRDTVLKYEGFHETYNEILENHGDEDFQKAIEFLIRAVGSDLQSKGPSISHVELKRVIDDLYSLEMLGNIHRNCAELLEKIRRAYRLTPKTKTKEFMTRLMGLKAEKWLRSDHVAKFAQAVGITVIEAQIYFLRELGGMIKELPLKVFDDDLESREKLIDATQEALDEAIDKEEEMLEAEE</sequence>
<dbReference type="NCBIfam" id="TIGR02511">
    <property type="entry name" value="type_III_tyeA"/>
    <property type="match status" value="1"/>
</dbReference>
<reference evidence="4" key="1">
    <citation type="submission" date="2021-03" db="EMBL/GenBank/DDBJ databases">
        <title>Acanthopleuribacteraceae sp. M133.</title>
        <authorList>
            <person name="Wang G."/>
        </authorList>
    </citation>
    <scope>NUCLEOTIDE SEQUENCE</scope>
    <source>
        <strain evidence="4">M133</strain>
    </source>
</reference>
<dbReference type="Pfam" id="PF07201">
    <property type="entry name" value="HrpJ"/>
    <property type="match status" value="1"/>
</dbReference>
<keyword evidence="1" id="KW-0175">Coiled coil</keyword>
<dbReference type="InterPro" id="IPR015144">
    <property type="entry name" value="T3SS_TyeA"/>
</dbReference>
<proteinExistence type="predicted"/>
<dbReference type="InterPro" id="IPR013401">
    <property type="entry name" value="T3SS_LcrE"/>
</dbReference>
<feature type="domain" description="Hypersensitivity response secretion-like HrpJ" evidence="2">
    <location>
        <begin position="56"/>
        <end position="217"/>
    </location>
</feature>
<organism evidence="4 5">
    <name type="scientific">Sulfidibacter corallicola</name>
    <dbReference type="NCBI Taxonomy" id="2818388"/>
    <lineage>
        <taxon>Bacteria</taxon>
        <taxon>Pseudomonadati</taxon>
        <taxon>Acidobacteriota</taxon>
        <taxon>Holophagae</taxon>
        <taxon>Acanthopleuribacterales</taxon>
        <taxon>Acanthopleuribacteraceae</taxon>
        <taxon>Sulfidibacter</taxon>
    </lineage>
</organism>
<evidence type="ECO:0000313" key="5">
    <source>
        <dbReference type="Proteomes" id="UP000663929"/>
    </source>
</evidence>
<evidence type="ECO:0000259" key="3">
    <source>
        <dbReference type="Pfam" id="PF09059"/>
    </source>
</evidence>
<dbReference type="Gene3D" id="1.10.150.630">
    <property type="match status" value="1"/>
</dbReference>
<dbReference type="Proteomes" id="UP000663929">
    <property type="component" value="Chromosome"/>
</dbReference>
<protein>
    <submittedName>
        <fullName evidence="4">Type III secretion system gatekeeper subunit SctW</fullName>
    </submittedName>
</protein>
<dbReference type="Pfam" id="PF09059">
    <property type="entry name" value="TyeA"/>
    <property type="match status" value="1"/>
</dbReference>
<dbReference type="RefSeq" id="WP_237381249.1">
    <property type="nucleotide sequence ID" value="NZ_CP071793.1"/>
</dbReference>
<evidence type="ECO:0000259" key="2">
    <source>
        <dbReference type="Pfam" id="PF07201"/>
    </source>
</evidence>
<dbReference type="KEGG" id="scor:J3U87_01495"/>
<evidence type="ECO:0000256" key="1">
    <source>
        <dbReference type="SAM" id="Coils"/>
    </source>
</evidence>
<evidence type="ECO:0000313" key="4">
    <source>
        <dbReference type="EMBL" id="QTD51117.1"/>
    </source>
</evidence>
<dbReference type="InterPro" id="IPR010812">
    <property type="entry name" value="HrpJ-like"/>
</dbReference>
<dbReference type="Gene3D" id="1.20.1280.80">
    <property type="match status" value="1"/>
</dbReference>
<feature type="coiled-coil region" evidence="1">
    <location>
        <begin position="348"/>
        <end position="375"/>
    </location>
</feature>
<dbReference type="NCBIfam" id="TIGR02568">
    <property type="entry name" value="LcrE"/>
    <property type="match status" value="1"/>
</dbReference>
<dbReference type="InterPro" id="IPR038347">
    <property type="entry name" value="TyeA_sf"/>
</dbReference>
<dbReference type="Gene3D" id="6.10.250.670">
    <property type="match status" value="1"/>
</dbReference>
<dbReference type="EMBL" id="CP071793">
    <property type="protein sequence ID" value="QTD51117.1"/>
    <property type="molecule type" value="Genomic_DNA"/>
</dbReference>
<keyword evidence="5" id="KW-1185">Reference proteome</keyword>
<dbReference type="GO" id="GO:0050709">
    <property type="term" value="P:negative regulation of protein secretion"/>
    <property type="evidence" value="ECO:0007669"/>
    <property type="project" value="InterPro"/>
</dbReference>
<feature type="domain" description="Type III secretion system effector delivery regulator TyeA" evidence="3">
    <location>
        <begin position="291"/>
        <end position="371"/>
    </location>
</feature>
<dbReference type="AlphaFoldDB" id="A0A8A4TNW3"/>